<protein>
    <submittedName>
        <fullName evidence="2">Uncharacterized protein</fullName>
    </submittedName>
</protein>
<gene>
    <name evidence="2" type="ORF">PCASD_11276</name>
</gene>
<evidence type="ECO:0000313" key="3">
    <source>
        <dbReference type="Proteomes" id="UP000235392"/>
    </source>
</evidence>
<feature type="region of interest" description="Disordered" evidence="1">
    <location>
        <begin position="52"/>
        <end position="74"/>
    </location>
</feature>
<dbReference type="Gene3D" id="3.40.50.300">
    <property type="entry name" value="P-loop containing nucleotide triphosphate hydrolases"/>
    <property type="match status" value="1"/>
</dbReference>
<feature type="compositionally biased region" description="Basic residues" evidence="1">
    <location>
        <begin position="803"/>
        <end position="823"/>
    </location>
</feature>
<dbReference type="AlphaFoldDB" id="A0A2N5UIZ8"/>
<name>A0A2N5UIZ8_9BASI</name>
<organism evidence="2 3">
    <name type="scientific">Puccinia coronata f. sp. avenae</name>
    <dbReference type="NCBI Taxonomy" id="200324"/>
    <lineage>
        <taxon>Eukaryota</taxon>
        <taxon>Fungi</taxon>
        <taxon>Dikarya</taxon>
        <taxon>Basidiomycota</taxon>
        <taxon>Pucciniomycotina</taxon>
        <taxon>Pucciniomycetes</taxon>
        <taxon>Pucciniales</taxon>
        <taxon>Pucciniaceae</taxon>
        <taxon>Puccinia</taxon>
    </lineage>
</organism>
<feature type="compositionally biased region" description="Basic and acidic residues" evidence="1">
    <location>
        <begin position="62"/>
        <end position="72"/>
    </location>
</feature>
<dbReference type="EMBL" id="PGCI01000138">
    <property type="protein sequence ID" value="PLW37734.1"/>
    <property type="molecule type" value="Genomic_DNA"/>
</dbReference>
<feature type="compositionally biased region" description="Basic and acidic residues" evidence="1">
    <location>
        <begin position="784"/>
        <end position="799"/>
    </location>
</feature>
<reference evidence="2 3" key="1">
    <citation type="submission" date="2017-11" db="EMBL/GenBank/DDBJ databases">
        <title>De novo assembly and phasing of dikaryotic genomes from two isolates of Puccinia coronata f. sp. avenae, the causal agent of oat crown rust.</title>
        <authorList>
            <person name="Miller M.E."/>
            <person name="Zhang Y."/>
            <person name="Omidvar V."/>
            <person name="Sperschneider J."/>
            <person name="Schwessinger B."/>
            <person name="Raley C."/>
            <person name="Palmer J.M."/>
            <person name="Garnica D."/>
            <person name="Upadhyaya N."/>
            <person name="Rathjen J."/>
            <person name="Taylor J.M."/>
            <person name="Park R.F."/>
            <person name="Dodds P.N."/>
            <person name="Hirsch C.D."/>
            <person name="Kianian S.F."/>
            <person name="Figueroa M."/>
        </authorList>
    </citation>
    <scope>NUCLEOTIDE SEQUENCE [LARGE SCALE GENOMIC DNA]</scope>
    <source>
        <strain evidence="2">12SD80</strain>
    </source>
</reference>
<evidence type="ECO:0000256" key="1">
    <source>
        <dbReference type="SAM" id="MobiDB-lite"/>
    </source>
</evidence>
<dbReference type="PANTHER" id="PTHR33266">
    <property type="entry name" value="CHROMOSOME 15, WHOLE GENOME SHOTGUN SEQUENCE"/>
    <property type="match status" value="1"/>
</dbReference>
<feature type="region of interest" description="Disordered" evidence="1">
    <location>
        <begin position="752"/>
        <end position="823"/>
    </location>
</feature>
<evidence type="ECO:0000313" key="2">
    <source>
        <dbReference type="EMBL" id="PLW37734.1"/>
    </source>
</evidence>
<sequence>MLIFHSAPIDCNMVSIYQDAMRDLSTADIIRILAKRHQLSSEDVAQMKSMYIDGNQATRPPARTDEEKKNDPRQQNIVVEGYSLDYQNADEIVAPILRNLSRLSQQWSSQKYLAPYTSLIGPSMIGKTRLLMELSKHVCVIYICLRPTTSTGYPPRSSLADLILKDKIDFIELSTAIFDAVTAFFTKQDMTINAQDRLKEWNDYCKPPAEQFAKDVHSKMVGPKIRSLTRPVQALLKATQFVAKSGLKVLLAIDEARELLVQKPSSEVSPFRHWRRALATVPSKCGFFAIMTDTTSQVSNFSPSLKNDPSARPTVGENKLFAPIYNIATIDVLCNNRSPATWENLLAKERLFSYGCPFFGTYIQCARKTHDVERIVEELITTAEAKLLCRSSIELGANELTEGRIFALLGSTIQPQLYPASKLNSELVSSHVAHCLYIDQVRERIVADYPSQFAFSAAANGFLASDEARWVTCIEQLAVVLRQGLISSGNAGELASRIILLLAMQQTMRKVVLPPEDNTESIDYIYSVPLVDFLTTLTGLEADKINLGAISKENRYTLLTEGHIFWNHFINITFTPGPDDFMQFLYRGLAVQCKPNQVGFDQLFSIYLKRESNPELNKDDITFCGVQVKNAKSNVNLKKEGPKWTDKSGKININALNPYLVILIDCHGTIQENKIPTSDESHRRGTLLLFGLSQISCLTTAITEALETLLAIDPDIASFSNDPEIEKYVKSVLPCAYPTRISDQKILQKRTFDSTRSQASNAKGKGVQQNLDDKSDVMLGSESSGDHGQNETAKTKTQDNIKTSKRTGNKSKKQRGRLFPQKK</sequence>
<accession>A0A2N5UIZ8</accession>
<dbReference type="Proteomes" id="UP000235392">
    <property type="component" value="Unassembled WGS sequence"/>
</dbReference>
<comment type="caution">
    <text evidence="2">The sequence shown here is derived from an EMBL/GenBank/DDBJ whole genome shotgun (WGS) entry which is preliminary data.</text>
</comment>
<dbReference type="PANTHER" id="PTHR33266:SF1">
    <property type="entry name" value="F-BOX DOMAIN-CONTAINING PROTEIN"/>
    <property type="match status" value="1"/>
</dbReference>
<dbReference type="InterPro" id="IPR027417">
    <property type="entry name" value="P-loop_NTPase"/>
</dbReference>
<proteinExistence type="predicted"/>